<dbReference type="Pfam" id="PF15711">
    <property type="entry name" value="ILEI"/>
    <property type="match status" value="1"/>
</dbReference>
<gene>
    <name evidence="10" type="primary">LOC114436436</name>
</gene>
<evidence type="ECO:0000256" key="6">
    <source>
        <dbReference type="ARBA" id="ARBA00023157"/>
    </source>
</evidence>
<comment type="subcellular location">
    <subcellularLocation>
        <location evidence="1">Secreted</location>
    </subcellularLocation>
</comment>
<evidence type="ECO:0000259" key="8">
    <source>
        <dbReference type="Pfam" id="PF15711"/>
    </source>
</evidence>
<evidence type="ECO:0000256" key="7">
    <source>
        <dbReference type="PROSITE-ProRule" id="PRU01375"/>
    </source>
</evidence>
<accession>A0A6P7IHU7</accession>
<dbReference type="GeneID" id="114436436"/>
<dbReference type="InterPro" id="IPR039477">
    <property type="entry name" value="ILEI/PANDER_dom"/>
</dbReference>
<dbReference type="GO" id="GO:0030246">
    <property type="term" value="F:carbohydrate binding"/>
    <property type="evidence" value="ECO:0007669"/>
    <property type="project" value="UniProtKB-UniRule"/>
</dbReference>
<evidence type="ECO:0000256" key="1">
    <source>
        <dbReference type="ARBA" id="ARBA00004613"/>
    </source>
</evidence>
<keyword evidence="6" id="KW-1015">Disulfide bond</keyword>
<evidence type="ECO:0000256" key="3">
    <source>
        <dbReference type="ARBA" id="ARBA00022525"/>
    </source>
</evidence>
<proteinExistence type="inferred from homology"/>
<dbReference type="PANTHER" id="PTHR14592">
    <property type="entry name" value="UNCHARACTERIZED FAM3"/>
    <property type="match status" value="1"/>
</dbReference>
<keyword evidence="3" id="KW-0964">Secreted</keyword>
<keyword evidence="9" id="KW-1185">Reference proteome</keyword>
<dbReference type="AlphaFoldDB" id="A0A6P7IHU7"/>
<dbReference type="PROSITE" id="PS52031">
    <property type="entry name" value="GG_LECTIN"/>
    <property type="match status" value="1"/>
</dbReference>
<protein>
    <submittedName>
        <fullName evidence="10">Protein FAM3C isoform X1</fullName>
    </submittedName>
</protein>
<feature type="domain" description="ILEI/PANDER" evidence="8">
    <location>
        <begin position="100"/>
        <end position="185"/>
    </location>
</feature>
<evidence type="ECO:0000256" key="2">
    <source>
        <dbReference type="ARBA" id="ARBA00010905"/>
    </source>
</evidence>
<dbReference type="InterPro" id="IPR039220">
    <property type="entry name" value="FAM3"/>
</dbReference>
<evidence type="ECO:0000256" key="5">
    <source>
        <dbReference type="ARBA" id="ARBA00022734"/>
    </source>
</evidence>
<evidence type="ECO:0000313" key="10">
    <source>
        <dbReference type="RefSeq" id="XP_028262507.1"/>
    </source>
</evidence>
<name>A0A6P7IHU7_9TELE</name>
<comment type="similarity">
    <text evidence="2">Belongs to the FAM3 family.</text>
</comment>
<organism evidence="9 10">
    <name type="scientific">Parambassis ranga</name>
    <name type="common">Indian glassy fish</name>
    <dbReference type="NCBI Taxonomy" id="210632"/>
    <lineage>
        <taxon>Eukaryota</taxon>
        <taxon>Metazoa</taxon>
        <taxon>Chordata</taxon>
        <taxon>Craniata</taxon>
        <taxon>Vertebrata</taxon>
        <taxon>Euteleostomi</taxon>
        <taxon>Actinopterygii</taxon>
        <taxon>Neopterygii</taxon>
        <taxon>Teleostei</taxon>
        <taxon>Neoteleostei</taxon>
        <taxon>Acanthomorphata</taxon>
        <taxon>Ovalentaria</taxon>
        <taxon>Ambassidae</taxon>
        <taxon>Parambassis</taxon>
    </lineage>
</organism>
<reference evidence="10" key="1">
    <citation type="submission" date="2025-08" db="UniProtKB">
        <authorList>
            <consortium name="RefSeq"/>
        </authorList>
    </citation>
    <scope>IDENTIFICATION</scope>
</reference>
<keyword evidence="5 7" id="KW-0430">Lectin</keyword>
<dbReference type="GO" id="GO:0005576">
    <property type="term" value="C:extracellular region"/>
    <property type="evidence" value="ECO:0007669"/>
    <property type="project" value="UniProtKB-SubCell"/>
</dbReference>
<dbReference type="Proteomes" id="UP000515145">
    <property type="component" value="Chromosome 5"/>
</dbReference>
<sequence length="227" mass="25203">MRHRDLCHLTAVIIVLLITWGISINSFDAQEKAKQFLRFFDVEIEPTTTAPLPKCSLSKVCPPEHFALRVQSGAANIIGPKICFEGRIIMSHVLNNVGPGLNIVVVNGANGVVEKYGSLNIQRGLKSDMVNLTEIKPGRIVLTASFDDVTPKMTTEVREAFVRMGSTLIMSVKRRDNWVFAGTTGTKIKSLFEKRAINDEKTNIYEGWPEVVEVGGCFPRIQTDELT</sequence>
<dbReference type="RefSeq" id="XP_028262507.1">
    <property type="nucleotide sequence ID" value="XM_028406706.1"/>
</dbReference>
<dbReference type="InParanoid" id="A0A6P7IHU7"/>
<evidence type="ECO:0000313" key="9">
    <source>
        <dbReference type="Proteomes" id="UP000515145"/>
    </source>
</evidence>
<keyword evidence="4" id="KW-0732">Signal</keyword>
<dbReference type="OrthoDB" id="440755at2759"/>
<evidence type="ECO:0000256" key="4">
    <source>
        <dbReference type="ARBA" id="ARBA00022729"/>
    </source>
</evidence>